<proteinExistence type="predicted"/>
<dbReference type="EMBL" id="CP053435">
    <property type="protein sequence ID" value="QJW91109.1"/>
    <property type="molecule type" value="Genomic_DNA"/>
</dbReference>
<protein>
    <submittedName>
        <fullName evidence="1">Uncharacterized protein</fullName>
    </submittedName>
</protein>
<accession>A0A6M5YAW2</accession>
<organism evidence="1 2">
    <name type="scientific">Spirosoma taeanense</name>
    <dbReference type="NCBI Taxonomy" id="2735870"/>
    <lineage>
        <taxon>Bacteria</taxon>
        <taxon>Pseudomonadati</taxon>
        <taxon>Bacteroidota</taxon>
        <taxon>Cytophagia</taxon>
        <taxon>Cytophagales</taxon>
        <taxon>Cytophagaceae</taxon>
        <taxon>Spirosoma</taxon>
    </lineage>
</organism>
<reference evidence="1 2" key="1">
    <citation type="submission" date="2020-05" db="EMBL/GenBank/DDBJ databases">
        <title>Genome sequencing of Spirosoma sp. TS118.</title>
        <authorList>
            <person name="Lee J.-H."/>
            <person name="Jeong S."/>
            <person name="Zhao L."/>
            <person name="Jung J.-H."/>
            <person name="Kim M.-K."/>
            <person name="Lim S."/>
        </authorList>
    </citation>
    <scope>NUCLEOTIDE SEQUENCE [LARGE SCALE GENOMIC DNA]</scope>
    <source>
        <strain evidence="1 2">TS118</strain>
    </source>
</reference>
<evidence type="ECO:0000313" key="1">
    <source>
        <dbReference type="EMBL" id="QJW91109.1"/>
    </source>
</evidence>
<dbReference type="RefSeq" id="WP_171740955.1">
    <property type="nucleotide sequence ID" value="NZ_CP053435.1"/>
</dbReference>
<dbReference type="AlphaFoldDB" id="A0A6M5YAW2"/>
<gene>
    <name evidence="1" type="ORF">HNV11_17860</name>
</gene>
<sequence length="66" mass="7796">METQPMNQPSVSASDMTPLALTERHLHEWLQLLDYLQDAHAPTNQQTYCRNQVTRLQLDLYKLRNQ</sequence>
<evidence type="ECO:0000313" key="2">
    <source>
        <dbReference type="Proteomes" id="UP000502756"/>
    </source>
</evidence>
<dbReference type="Proteomes" id="UP000502756">
    <property type="component" value="Chromosome"/>
</dbReference>
<name>A0A6M5YAW2_9BACT</name>
<dbReference type="KEGG" id="stae:HNV11_17860"/>
<keyword evidence="2" id="KW-1185">Reference proteome</keyword>